<evidence type="ECO:0000313" key="17">
    <source>
        <dbReference type="Proteomes" id="UP000029640"/>
    </source>
</evidence>
<evidence type="ECO:0000259" key="15">
    <source>
        <dbReference type="Pfam" id="PF07715"/>
    </source>
</evidence>
<accession>A0A095XSC6</accession>
<dbReference type="HOGENOM" id="CLU_008287_15_2_6"/>
<dbReference type="EMBL" id="AUVB01000089">
    <property type="protein sequence ID" value="KGE02546.1"/>
    <property type="molecule type" value="Genomic_DNA"/>
</dbReference>
<evidence type="ECO:0000256" key="12">
    <source>
        <dbReference type="RuleBase" id="RU003357"/>
    </source>
</evidence>
<dbReference type="PANTHER" id="PTHR32552">
    <property type="entry name" value="FERRICHROME IRON RECEPTOR-RELATED"/>
    <property type="match status" value="1"/>
</dbReference>
<dbReference type="Pfam" id="PF00593">
    <property type="entry name" value="TonB_dep_Rec_b-barrel"/>
    <property type="match status" value="1"/>
</dbReference>
<evidence type="ECO:0000256" key="3">
    <source>
        <dbReference type="ARBA" id="ARBA00022452"/>
    </source>
</evidence>
<dbReference type="Pfam" id="PF07715">
    <property type="entry name" value="Plug"/>
    <property type="match status" value="1"/>
</dbReference>
<protein>
    <submittedName>
        <fullName evidence="16">TonB-dependent receptor</fullName>
    </submittedName>
</protein>
<keyword evidence="4" id="KW-0410">Iron transport</keyword>
<comment type="similarity">
    <text evidence="11 12">Belongs to the TonB-dependent receptor family.</text>
</comment>
<dbReference type="STRING" id="1265313.HRUBRA_02811"/>
<proteinExistence type="inferred from homology"/>
<dbReference type="InterPro" id="IPR000531">
    <property type="entry name" value="Beta-barrel_TonB"/>
</dbReference>
<evidence type="ECO:0000256" key="2">
    <source>
        <dbReference type="ARBA" id="ARBA00022448"/>
    </source>
</evidence>
<keyword evidence="9 11" id="KW-0472">Membrane</keyword>
<name>A0A095XSC6_9GAMM</name>
<keyword evidence="13" id="KW-0732">Signal</keyword>
<evidence type="ECO:0000256" key="8">
    <source>
        <dbReference type="ARBA" id="ARBA00023077"/>
    </source>
</evidence>
<dbReference type="Gene3D" id="2.40.170.20">
    <property type="entry name" value="TonB-dependent receptor, beta-barrel domain"/>
    <property type="match status" value="1"/>
</dbReference>
<dbReference type="AlphaFoldDB" id="A0A095XSC6"/>
<dbReference type="InterPro" id="IPR039426">
    <property type="entry name" value="TonB-dep_rcpt-like"/>
</dbReference>
<keyword evidence="2 11" id="KW-0813">Transport</keyword>
<dbReference type="InterPro" id="IPR036942">
    <property type="entry name" value="Beta-barrel_TonB_sf"/>
</dbReference>
<dbReference type="InterPro" id="IPR012910">
    <property type="entry name" value="Plug_dom"/>
</dbReference>
<evidence type="ECO:0000256" key="4">
    <source>
        <dbReference type="ARBA" id="ARBA00022496"/>
    </source>
</evidence>
<keyword evidence="3 11" id="KW-1134">Transmembrane beta strand</keyword>
<keyword evidence="6" id="KW-0408">Iron</keyword>
<feature type="signal peptide" evidence="13">
    <location>
        <begin position="1"/>
        <end position="33"/>
    </location>
</feature>
<evidence type="ECO:0000256" key="5">
    <source>
        <dbReference type="ARBA" id="ARBA00022692"/>
    </source>
</evidence>
<evidence type="ECO:0000259" key="14">
    <source>
        <dbReference type="Pfam" id="PF00593"/>
    </source>
</evidence>
<organism evidence="16 17">
    <name type="scientific">Pseudohaliea rubra DSM 19751</name>
    <dbReference type="NCBI Taxonomy" id="1265313"/>
    <lineage>
        <taxon>Bacteria</taxon>
        <taxon>Pseudomonadati</taxon>
        <taxon>Pseudomonadota</taxon>
        <taxon>Gammaproteobacteria</taxon>
        <taxon>Cellvibrionales</taxon>
        <taxon>Halieaceae</taxon>
        <taxon>Pseudohaliea</taxon>
    </lineage>
</organism>
<reference evidence="16 17" key="1">
    <citation type="journal article" date="2014" name="Genome Announc.">
        <title>Genome Sequence of Gammaproteobacterial Pseudohaliea rubra Type Strain DSM 19751, Isolated from Coastal Seawater of the Mediterranean Sea.</title>
        <authorList>
            <person name="Spring S."/>
            <person name="Fiebig A."/>
            <person name="Riedel T."/>
            <person name="Goker M."/>
            <person name="Klenk H.P."/>
        </authorList>
    </citation>
    <scope>NUCLEOTIDE SEQUENCE [LARGE SCALE GENOMIC DNA]</scope>
    <source>
        <strain evidence="16 17">DSM 19751</strain>
    </source>
</reference>
<dbReference type="GO" id="GO:0006826">
    <property type="term" value="P:iron ion transport"/>
    <property type="evidence" value="ECO:0007669"/>
    <property type="project" value="UniProtKB-KW"/>
</dbReference>
<keyword evidence="7" id="KW-0406">Ion transport</keyword>
<dbReference type="OrthoDB" id="7051185at2"/>
<keyword evidence="17" id="KW-1185">Reference proteome</keyword>
<evidence type="ECO:0000256" key="7">
    <source>
        <dbReference type="ARBA" id="ARBA00023065"/>
    </source>
</evidence>
<gene>
    <name evidence="16" type="ORF">HRUBRA_02811</name>
</gene>
<evidence type="ECO:0000256" key="10">
    <source>
        <dbReference type="ARBA" id="ARBA00023237"/>
    </source>
</evidence>
<dbReference type="Proteomes" id="UP000029640">
    <property type="component" value="Unassembled WGS sequence"/>
</dbReference>
<keyword evidence="8 12" id="KW-0798">TonB box</keyword>
<keyword evidence="5 11" id="KW-0812">Transmembrane</keyword>
<evidence type="ECO:0000313" key="16">
    <source>
        <dbReference type="EMBL" id="KGE02546.1"/>
    </source>
</evidence>
<comment type="subcellular location">
    <subcellularLocation>
        <location evidence="1 11">Cell outer membrane</location>
        <topology evidence="1 11">Multi-pass membrane protein</topology>
    </subcellularLocation>
</comment>
<feature type="chain" id="PRO_5001913933" evidence="13">
    <location>
        <begin position="34"/>
        <end position="787"/>
    </location>
</feature>
<evidence type="ECO:0000256" key="11">
    <source>
        <dbReference type="PROSITE-ProRule" id="PRU01360"/>
    </source>
</evidence>
<evidence type="ECO:0000256" key="13">
    <source>
        <dbReference type="SAM" id="SignalP"/>
    </source>
</evidence>
<evidence type="ECO:0000256" key="6">
    <source>
        <dbReference type="ARBA" id="ARBA00023004"/>
    </source>
</evidence>
<keyword evidence="10 11" id="KW-0998">Cell outer membrane</keyword>
<dbReference type="GO" id="GO:0009279">
    <property type="term" value="C:cell outer membrane"/>
    <property type="evidence" value="ECO:0007669"/>
    <property type="project" value="UniProtKB-SubCell"/>
</dbReference>
<evidence type="ECO:0000256" key="9">
    <source>
        <dbReference type="ARBA" id="ARBA00023136"/>
    </source>
</evidence>
<feature type="domain" description="TonB-dependent receptor plug" evidence="15">
    <location>
        <begin position="61"/>
        <end position="169"/>
    </location>
</feature>
<sequence length="787" mass="85439">MSPETTRSAAPVFSPLTLAVTIAVAGLATTAQAQETQRRGASAALLEEVVVTARKREEGAQDVPLSITAFGADQIEALKVRDLTNLGVGLPNVTLDDVGTTRGSANFSIRGLGINASIPSIDPSVGVFVNGVYLGVNNGIIFDVFDLESIEVLRGPQGILFGRNVTGGAVLMNTKKPGEEWDATIKTAVDGFGSDGGLNYYAMAAAGGPVSDTLGIRLTAYYNEDEGWFKRDAFEPFGVTEEDVGAVDQLMLRPTVVWTPTDRTEVVIRYEYTDIDGDGAVSQSHTNGSGVDGVWVNYDRKNSFGSSNDFIGYQTIETDFLTAELNHQVDFGEGTVTAIYGWRDSYSESGSDIDGQPIWAFHSAAWLEAEQNSLELRYNGQFGDANITTGLYWFDMDQGYHERRNLAGAATGNQGPLIIQDGGGLYGVETLGVFVALDYALTDRLTLTAGVRYTDEEKYADVASLAANQSLEDSFPALPPGVATPGISYPVDFRCNIVDRSEGFPECPFDFVDDEDWQTWSPKLGATYMLNDSSQLYGHWSRGFRSGGYNLRNTTPLFTPQAFDEEQVDSFEIGYKSTHAWGRFNVAAFYTEVDDMQRQLNFADPDAGVVQIIRNTADATLWGFEADGAFSVSDSLTVLASVGYTNSGYDSVIFDLTNDGVINEEDEDLDVVRAPEWSYSIAANYDFALGSWAYATARLSYAFRDEMAFTDDNLGFINEQDILDAGLDIYTNDGHWVFSVYGRNLLGSVRHGGDTQLSPTLAGVPVGGTFSPMMKGEVIGGEVTYNF</sequence>
<dbReference type="SUPFAM" id="SSF56935">
    <property type="entry name" value="Porins"/>
    <property type="match status" value="1"/>
</dbReference>
<keyword evidence="16" id="KW-0675">Receptor</keyword>
<feature type="domain" description="TonB-dependent receptor-like beta-barrel" evidence="14">
    <location>
        <begin position="262"/>
        <end position="745"/>
    </location>
</feature>
<comment type="caution">
    <text evidence="16">The sequence shown here is derived from an EMBL/GenBank/DDBJ whole genome shotgun (WGS) entry which is preliminary data.</text>
</comment>
<dbReference type="RefSeq" id="WP_035515102.1">
    <property type="nucleotide sequence ID" value="NZ_KN234753.1"/>
</dbReference>
<dbReference type="eggNOG" id="COG4771">
    <property type="taxonomic scope" value="Bacteria"/>
</dbReference>
<dbReference type="PROSITE" id="PS52016">
    <property type="entry name" value="TONB_DEPENDENT_REC_3"/>
    <property type="match status" value="1"/>
</dbReference>
<dbReference type="PANTHER" id="PTHR32552:SF81">
    <property type="entry name" value="TONB-DEPENDENT OUTER MEMBRANE RECEPTOR"/>
    <property type="match status" value="1"/>
</dbReference>
<evidence type="ECO:0000256" key="1">
    <source>
        <dbReference type="ARBA" id="ARBA00004571"/>
    </source>
</evidence>
<dbReference type="PATRIC" id="fig|1265313.6.peg.2767"/>